<evidence type="ECO:0000256" key="4">
    <source>
        <dbReference type="ARBA" id="ARBA00022618"/>
    </source>
</evidence>
<keyword evidence="3" id="KW-0963">Cytoplasm</keyword>
<evidence type="ECO:0000256" key="5">
    <source>
        <dbReference type="ARBA" id="ARBA00023210"/>
    </source>
</evidence>
<comment type="subcellular location">
    <subcellularLocation>
        <location evidence="1">Cytoplasm</location>
    </subcellularLocation>
</comment>
<dbReference type="NCBIfam" id="NF010724">
    <property type="entry name" value="PRK14126.1"/>
    <property type="match status" value="1"/>
</dbReference>
<keyword evidence="10" id="KW-0175">Coiled coil</keyword>
<dbReference type="PANTHER" id="PTHR34981">
    <property type="entry name" value="CELL DIVISION PROTEIN ZAPA"/>
    <property type="match status" value="1"/>
</dbReference>
<keyword evidence="4 11" id="KW-0132">Cell division</keyword>
<evidence type="ECO:0000256" key="6">
    <source>
        <dbReference type="ARBA" id="ARBA00023306"/>
    </source>
</evidence>
<dbReference type="PANTHER" id="PTHR34981:SF1">
    <property type="entry name" value="CELL DIVISION PROTEIN ZAPA"/>
    <property type="match status" value="1"/>
</dbReference>
<evidence type="ECO:0000313" key="12">
    <source>
        <dbReference type="Proteomes" id="UP001148125"/>
    </source>
</evidence>
<dbReference type="Gene3D" id="6.10.250.790">
    <property type="match status" value="1"/>
</dbReference>
<dbReference type="InterPro" id="IPR053712">
    <property type="entry name" value="Bac_CellDiv_Activator"/>
</dbReference>
<dbReference type="RefSeq" id="WP_275117000.1">
    <property type="nucleotide sequence ID" value="NZ_JAOTPO010000002.1"/>
</dbReference>
<evidence type="ECO:0000256" key="1">
    <source>
        <dbReference type="ARBA" id="ARBA00004496"/>
    </source>
</evidence>
<dbReference type="InterPro" id="IPR007838">
    <property type="entry name" value="Cell_div_ZapA-like"/>
</dbReference>
<gene>
    <name evidence="11" type="primary">zapA</name>
    <name evidence="11" type="ORF">N7Z68_03145</name>
</gene>
<accession>A0ABT5VAJ7</accession>
<keyword evidence="5" id="KW-0717">Septation</keyword>
<evidence type="ECO:0000256" key="3">
    <source>
        <dbReference type="ARBA" id="ARBA00022490"/>
    </source>
</evidence>
<evidence type="ECO:0000256" key="7">
    <source>
        <dbReference type="ARBA" id="ARBA00024910"/>
    </source>
</evidence>
<proteinExistence type="predicted"/>
<keyword evidence="6" id="KW-0131">Cell cycle</keyword>
<comment type="function">
    <text evidence="7">Activator of cell division through the inhibition of FtsZ GTPase activity, therefore promoting FtsZ assembly into bundles of protofilaments necessary for the formation of the division Z ring. It is recruited early at mid-cell but it is not essential for cell division.</text>
</comment>
<sequence>MSEERETERTRTTVSIYGQQYTIVSEEGAAHVKEVAQHVDQKMKEIRKRNTLLDTTRLAVLTALNVADDYVKMTKRLEQLEAKLKEEDKKDV</sequence>
<dbReference type="GO" id="GO:0051301">
    <property type="term" value="P:cell division"/>
    <property type="evidence" value="ECO:0007669"/>
    <property type="project" value="UniProtKB-KW"/>
</dbReference>
<evidence type="ECO:0000313" key="11">
    <source>
        <dbReference type="EMBL" id="MDE5412367.1"/>
    </source>
</evidence>
<evidence type="ECO:0000256" key="9">
    <source>
        <dbReference type="ARBA" id="ARBA00033158"/>
    </source>
</evidence>
<dbReference type="InterPro" id="IPR036192">
    <property type="entry name" value="Cell_div_ZapA-like_sf"/>
</dbReference>
<evidence type="ECO:0000256" key="10">
    <source>
        <dbReference type="SAM" id="Coils"/>
    </source>
</evidence>
<dbReference type="SUPFAM" id="SSF102829">
    <property type="entry name" value="Cell division protein ZapA-like"/>
    <property type="match status" value="1"/>
</dbReference>
<evidence type="ECO:0000256" key="8">
    <source>
        <dbReference type="ARBA" id="ARBA00026068"/>
    </source>
</evidence>
<dbReference type="EMBL" id="JAOTPO010000002">
    <property type="protein sequence ID" value="MDE5412367.1"/>
    <property type="molecule type" value="Genomic_DNA"/>
</dbReference>
<dbReference type="Pfam" id="PF05164">
    <property type="entry name" value="ZapA"/>
    <property type="match status" value="1"/>
</dbReference>
<comment type="caution">
    <text evidence="11">The sequence shown here is derived from an EMBL/GenBank/DDBJ whole genome shotgun (WGS) entry which is preliminary data.</text>
</comment>
<protein>
    <recommendedName>
        <fullName evidence="2">Cell division protein ZapA</fullName>
    </recommendedName>
    <alternativeName>
        <fullName evidence="9">Z ring-associated protein ZapA</fullName>
    </alternativeName>
</protein>
<evidence type="ECO:0000256" key="2">
    <source>
        <dbReference type="ARBA" id="ARBA00015195"/>
    </source>
</evidence>
<feature type="coiled-coil region" evidence="10">
    <location>
        <begin position="63"/>
        <end position="90"/>
    </location>
</feature>
<keyword evidence="12" id="KW-1185">Reference proteome</keyword>
<reference evidence="11" key="1">
    <citation type="submission" date="2024-05" db="EMBL/GenBank/DDBJ databases">
        <title>Alkalihalobacillus sp. strain MEB203 novel alkaliphilic bacterium from Lonar Lake, India.</title>
        <authorList>
            <person name="Joshi A."/>
            <person name="Thite S."/>
            <person name="Mengade P."/>
        </authorList>
    </citation>
    <scope>NUCLEOTIDE SEQUENCE</scope>
    <source>
        <strain evidence="11">MEB 203</strain>
    </source>
</reference>
<dbReference type="Proteomes" id="UP001148125">
    <property type="component" value="Unassembled WGS sequence"/>
</dbReference>
<comment type="subunit">
    <text evidence="8">Homodimer. Interacts with FtsZ.</text>
</comment>
<name>A0ABT5VAJ7_9BACI</name>
<organism evidence="11 12">
    <name type="scientific">Alkalihalobacterium chitinilyticum</name>
    <dbReference type="NCBI Taxonomy" id="2980103"/>
    <lineage>
        <taxon>Bacteria</taxon>
        <taxon>Bacillati</taxon>
        <taxon>Bacillota</taxon>
        <taxon>Bacilli</taxon>
        <taxon>Bacillales</taxon>
        <taxon>Bacillaceae</taxon>
        <taxon>Alkalihalobacterium</taxon>
    </lineage>
</organism>